<evidence type="ECO:0000313" key="2">
    <source>
        <dbReference type="Proteomes" id="UP001147782"/>
    </source>
</evidence>
<protein>
    <submittedName>
        <fullName evidence="1">Uncharacterized protein</fullName>
    </submittedName>
</protein>
<dbReference type="Proteomes" id="UP001147782">
    <property type="component" value="Unassembled WGS sequence"/>
</dbReference>
<keyword evidence="2" id="KW-1185">Reference proteome</keyword>
<reference evidence="1" key="2">
    <citation type="journal article" date="2023" name="IMA Fungus">
        <title>Comparative genomic study of the Penicillium genus elucidates a diverse pangenome and 15 lateral gene transfer events.</title>
        <authorList>
            <person name="Petersen C."/>
            <person name="Sorensen T."/>
            <person name="Nielsen M.R."/>
            <person name="Sondergaard T.E."/>
            <person name="Sorensen J.L."/>
            <person name="Fitzpatrick D.A."/>
            <person name="Frisvad J.C."/>
            <person name="Nielsen K.L."/>
        </authorList>
    </citation>
    <scope>NUCLEOTIDE SEQUENCE</scope>
    <source>
        <strain evidence="1">IBT 29864</strain>
    </source>
</reference>
<evidence type="ECO:0000313" key="1">
    <source>
        <dbReference type="EMBL" id="KAJ5370221.1"/>
    </source>
</evidence>
<dbReference type="OrthoDB" id="4332274at2759"/>
<organism evidence="1 2">
    <name type="scientific">Penicillium cataractarum</name>
    <dbReference type="NCBI Taxonomy" id="2100454"/>
    <lineage>
        <taxon>Eukaryota</taxon>
        <taxon>Fungi</taxon>
        <taxon>Dikarya</taxon>
        <taxon>Ascomycota</taxon>
        <taxon>Pezizomycotina</taxon>
        <taxon>Eurotiomycetes</taxon>
        <taxon>Eurotiomycetidae</taxon>
        <taxon>Eurotiales</taxon>
        <taxon>Aspergillaceae</taxon>
        <taxon>Penicillium</taxon>
    </lineage>
</organism>
<name>A0A9W9S1H5_9EURO</name>
<gene>
    <name evidence="1" type="ORF">N7496_006313</name>
</gene>
<dbReference type="GeneID" id="81438421"/>
<accession>A0A9W9S1H5</accession>
<dbReference type="RefSeq" id="XP_056554655.1">
    <property type="nucleotide sequence ID" value="XM_056699242.1"/>
</dbReference>
<comment type="caution">
    <text evidence="1">The sequence shown here is derived from an EMBL/GenBank/DDBJ whole genome shotgun (WGS) entry which is preliminary data.</text>
</comment>
<dbReference type="AlphaFoldDB" id="A0A9W9S1H5"/>
<sequence>MTTNPNRPEIQSQLLPGQHFTDILAVPTSRCNRYGRCIYEYPQPINHQTYMDDLSRVRYCRCNQEDRWVTPHIPALVHLIDCHIYVDVCSTATIFLYPFKDPFKGLDRVCFGVRALHDTHTDALLDEVDEFTDHVNARYLSLSEAVYRIFKFNTVYKRPSVRCLTVHLKERT</sequence>
<proteinExistence type="predicted"/>
<reference evidence="1" key="1">
    <citation type="submission" date="2022-11" db="EMBL/GenBank/DDBJ databases">
        <authorList>
            <person name="Petersen C."/>
        </authorList>
    </citation>
    <scope>NUCLEOTIDE SEQUENCE</scope>
    <source>
        <strain evidence="1">IBT 29864</strain>
    </source>
</reference>
<dbReference type="EMBL" id="JAPZBS010000005">
    <property type="protein sequence ID" value="KAJ5370221.1"/>
    <property type="molecule type" value="Genomic_DNA"/>
</dbReference>